<dbReference type="PANTHER" id="PTHR35185">
    <property type="entry name" value="SERINE/THREONINE-RICH PROTEIN ADG2-RELATED"/>
    <property type="match status" value="1"/>
</dbReference>
<evidence type="ECO:0000259" key="4">
    <source>
        <dbReference type="Pfam" id="PF10342"/>
    </source>
</evidence>
<feature type="signal peptide" evidence="3">
    <location>
        <begin position="1"/>
        <end position="18"/>
    </location>
</feature>
<evidence type="ECO:0000313" key="6">
    <source>
        <dbReference type="Proteomes" id="UP000327118"/>
    </source>
</evidence>
<dbReference type="InterPro" id="IPR052479">
    <property type="entry name" value="GPI-anchor_Adhesion_Reg"/>
</dbReference>
<gene>
    <name evidence="5" type="ORF">BDV28DRAFT_147812</name>
</gene>
<proteinExistence type="predicted"/>
<dbReference type="Pfam" id="PF10342">
    <property type="entry name" value="Kre9_KNH"/>
    <property type="match status" value="1"/>
</dbReference>
<evidence type="ECO:0000256" key="2">
    <source>
        <dbReference type="SAM" id="MobiDB-lite"/>
    </source>
</evidence>
<evidence type="ECO:0000256" key="3">
    <source>
        <dbReference type="SAM" id="SignalP"/>
    </source>
</evidence>
<evidence type="ECO:0000313" key="5">
    <source>
        <dbReference type="EMBL" id="KAE8353718.1"/>
    </source>
</evidence>
<dbReference type="AlphaFoldDB" id="A0A5N6Z8J2"/>
<organism evidence="5 6">
    <name type="scientific">Aspergillus coremiiformis</name>
    <dbReference type="NCBI Taxonomy" id="138285"/>
    <lineage>
        <taxon>Eukaryota</taxon>
        <taxon>Fungi</taxon>
        <taxon>Dikarya</taxon>
        <taxon>Ascomycota</taxon>
        <taxon>Pezizomycotina</taxon>
        <taxon>Eurotiomycetes</taxon>
        <taxon>Eurotiomycetidae</taxon>
        <taxon>Eurotiales</taxon>
        <taxon>Aspergillaceae</taxon>
        <taxon>Aspergillus</taxon>
        <taxon>Aspergillus subgen. Circumdati</taxon>
    </lineage>
</organism>
<reference evidence="6" key="1">
    <citation type="submission" date="2019-04" db="EMBL/GenBank/DDBJ databases">
        <title>Friends and foes A comparative genomics studyof 23 Aspergillus species from section Flavi.</title>
        <authorList>
            <consortium name="DOE Joint Genome Institute"/>
            <person name="Kjaerbolling I."/>
            <person name="Vesth T."/>
            <person name="Frisvad J.C."/>
            <person name="Nybo J.L."/>
            <person name="Theobald S."/>
            <person name="Kildgaard S."/>
            <person name="Isbrandt T."/>
            <person name="Kuo A."/>
            <person name="Sato A."/>
            <person name="Lyhne E.K."/>
            <person name="Kogle M.E."/>
            <person name="Wiebenga A."/>
            <person name="Kun R.S."/>
            <person name="Lubbers R.J."/>
            <person name="Makela M.R."/>
            <person name="Barry K."/>
            <person name="Chovatia M."/>
            <person name="Clum A."/>
            <person name="Daum C."/>
            <person name="Haridas S."/>
            <person name="He G."/>
            <person name="LaButti K."/>
            <person name="Lipzen A."/>
            <person name="Mondo S."/>
            <person name="Riley R."/>
            <person name="Salamov A."/>
            <person name="Simmons B.A."/>
            <person name="Magnuson J.K."/>
            <person name="Henrissat B."/>
            <person name="Mortensen U.H."/>
            <person name="Larsen T.O."/>
            <person name="Devries R.P."/>
            <person name="Grigoriev I.V."/>
            <person name="Machida M."/>
            <person name="Baker S.E."/>
            <person name="Andersen M.R."/>
        </authorList>
    </citation>
    <scope>NUCLEOTIDE SEQUENCE [LARGE SCALE GENOMIC DNA]</scope>
    <source>
        <strain evidence="6">CBS 553.77</strain>
    </source>
</reference>
<feature type="region of interest" description="Disordered" evidence="2">
    <location>
        <begin position="119"/>
        <end position="147"/>
    </location>
</feature>
<name>A0A5N6Z8J2_9EURO</name>
<keyword evidence="1 3" id="KW-0732">Signal</keyword>
<accession>A0A5N6Z8J2</accession>
<dbReference type="InterPro" id="IPR018466">
    <property type="entry name" value="Kre9/Knh1-like_N"/>
</dbReference>
<dbReference type="OrthoDB" id="5316007at2759"/>
<feature type="compositionally biased region" description="Low complexity" evidence="2">
    <location>
        <begin position="120"/>
        <end position="140"/>
    </location>
</feature>
<dbReference type="PANTHER" id="PTHR35185:SF1">
    <property type="entry name" value="UPF0619 GPI-ANCHORED MEMBRANE PROTEIN C1322.10"/>
    <property type="match status" value="1"/>
</dbReference>
<feature type="domain" description="Yeast cell wall synthesis Kre9/Knh1-like N-terminal" evidence="4">
    <location>
        <begin position="23"/>
        <end position="114"/>
    </location>
</feature>
<protein>
    <submittedName>
        <fullName evidence="5">Ser-Thr-rich glycosyl-phosphatidyl-inositol-anchored membrane family-domain-containing protein</fullName>
    </submittedName>
</protein>
<keyword evidence="6" id="KW-1185">Reference proteome</keyword>
<evidence type="ECO:0000256" key="1">
    <source>
        <dbReference type="ARBA" id="ARBA00022729"/>
    </source>
</evidence>
<sequence>MRFFQIASVVAYAASSLALTITSPQTGDKVDFSQPYTVKWTTVDSDPDTFNINLVSQTTANNKKEIAKNVKSSDGKYTIEKLLDIDTGNGYQLNFESSSQNNTGILAQSHVFNVTKVAEPTKSTQTSTTQTATESTSAPTDTSAGAPSFKVPAAGSLMFSLFALAL</sequence>
<dbReference type="EMBL" id="ML739090">
    <property type="protein sequence ID" value="KAE8353718.1"/>
    <property type="molecule type" value="Genomic_DNA"/>
</dbReference>
<dbReference type="Proteomes" id="UP000327118">
    <property type="component" value="Unassembled WGS sequence"/>
</dbReference>
<feature type="chain" id="PRO_5024933812" evidence="3">
    <location>
        <begin position="19"/>
        <end position="166"/>
    </location>
</feature>